<dbReference type="InterPro" id="IPR036770">
    <property type="entry name" value="Ankyrin_rpt-contain_sf"/>
</dbReference>
<reference evidence="5" key="1">
    <citation type="submission" date="2023-07" db="EMBL/GenBank/DDBJ databases">
        <title>Genomic Encyclopedia of Type Strains, Phase IV (KMG-IV): sequencing the most valuable type-strain genomes for metagenomic binning, comparative biology and taxonomic classification.</title>
        <authorList>
            <person name="Goeker M."/>
        </authorList>
    </citation>
    <scope>NUCLEOTIDE SEQUENCE</scope>
    <source>
        <strain evidence="5">DSM 24202</strain>
    </source>
</reference>
<dbReference type="AlphaFoldDB" id="A0AAE3VHV0"/>
<dbReference type="EMBL" id="JAUSVL010000001">
    <property type="protein sequence ID" value="MDQ0290670.1"/>
    <property type="molecule type" value="Genomic_DNA"/>
</dbReference>
<keyword evidence="4" id="KW-0175">Coiled coil</keyword>
<dbReference type="SUPFAM" id="SSF48403">
    <property type="entry name" value="Ankyrin repeat"/>
    <property type="match status" value="1"/>
</dbReference>
<name>A0AAE3VHV0_9BACT</name>
<keyword evidence="1" id="KW-0677">Repeat</keyword>
<dbReference type="PANTHER" id="PTHR24198">
    <property type="entry name" value="ANKYRIN REPEAT AND PROTEIN KINASE DOMAIN-CONTAINING PROTEIN"/>
    <property type="match status" value="1"/>
</dbReference>
<dbReference type="PROSITE" id="PS50297">
    <property type="entry name" value="ANK_REP_REGION"/>
    <property type="match status" value="2"/>
</dbReference>
<evidence type="ECO:0000256" key="3">
    <source>
        <dbReference type="PROSITE-ProRule" id="PRU00023"/>
    </source>
</evidence>
<dbReference type="PANTHER" id="PTHR24198:SF165">
    <property type="entry name" value="ANKYRIN REPEAT-CONTAINING PROTEIN-RELATED"/>
    <property type="match status" value="1"/>
</dbReference>
<dbReference type="Pfam" id="PF00023">
    <property type="entry name" value="Ank"/>
    <property type="match status" value="1"/>
</dbReference>
<evidence type="ECO:0000313" key="5">
    <source>
        <dbReference type="EMBL" id="MDQ0290670.1"/>
    </source>
</evidence>
<dbReference type="Gene3D" id="1.25.40.20">
    <property type="entry name" value="Ankyrin repeat-containing domain"/>
    <property type="match status" value="3"/>
</dbReference>
<dbReference type="Proteomes" id="UP001238163">
    <property type="component" value="Unassembled WGS sequence"/>
</dbReference>
<evidence type="ECO:0000313" key="6">
    <source>
        <dbReference type="Proteomes" id="UP001238163"/>
    </source>
</evidence>
<evidence type="ECO:0000256" key="2">
    <source>
        <dbReference type="ARBA" id="ARBA00023043"/>
    </source>
</evidence>
<dbReference type="SMART" id="SM00248">
    <property type="entry name" value="ANK"/>
    <property type="match status" value="9"/>
</dbReference>
<organism evidence="5 6">
    <name type="scientific">Oligosphaera ethanolica</name>
    <dbReference type="NCBI Taxonomy" id="760260"/>
    <lineage>
        <taxon>Bacteria</taxon>
        <taxon>Pseudomonadati</taxon>
        <taxon>Lentisphaerota</taxon>
        <taxon>Oligosphaeria</taxon>
        <taxon>Oligosphaerales</taxon>
        <taxon>Oligosphaeraceae</taxon>
        <taxon>Oligosphaera</taxon>
    </lineage>
</organism>
<sequence length="571" mass="62839">MRSQKYDLVNIILKAGANIDQLDSHGQSALFHAVKANDADMTRFLLSKNADVNARDGDADSCVGVAAEAGYEDIIELLVNHAQSLNEPPHKQKAVFRAIANKHDNCAKLLLRKGDIDIKDQDGNTPLAIAITAENSILARYLLAQGASPNARNQAGETPVFLAMQRGNRELISLFPPSAINLDDANAAGVTIPMLCAQAGDIQRLTQSLTDNNRPRRDHNGRNVLFYAATASQSSVDMLDYLLKQHIELASPTFTASPLYGALTHGNHESAMHLLDAGCPFTGQDDAGNNLLMLAAGAGNLYLAQTLLEKGINLLAMNNEQQTALSIASSRGHQAVADFLRATGEKQILDLVRQTAKHYPTTYTEYQELMSQFDQLEKMAQGYDDALATITKTRQGITGREVARQTDVVNIALNSVSDDTPPQNAITTLENAIASCPLANNLNNAKYVVRQLQEKQRALLERLKRAQEQRARIAAMSKTEREKEVDNLINNWLGDMRIGRETSHYWLYPSLSETLFSVQNWEILDYGSTYERVTVIVSSSTKGGLPIRVSWIVRLTRNDDAELKISLLSKM</sequence>
<dbReference type="Pfam" id="PF12796">
    <property type="entry name" value="Ank_2"/>
    <property type="match status" value="2"/>
</dbReference>
<protein>
    <submittedName>
        <fullName evidence="5">Ankyrin repeat protein</fullName>
    </submittedName>
</protein>
<evidence type="ECO:0000256" key="4">
    <source>
        <dbReference type="SAM" id="Coils"/>
    </source>
</evidence>
<keyword evidence="6" id="KW-1185">Reference proteome</keyword>
<feature type="coiled-coil region" evidence="4">
    <location>
        <begin position="442"/>
        <end position="470"/>
    </location>
</feature>
<comment type="caution">
    <text evidence="5">The sequence shown here is derived from an EMBL/GenBank/DDBJ whole genome shotgun (WGS) entry which is preliminary data.</text>
</comment>
<dbReference type="PROSITE" id="PS50088">
    <property type="entry name" value="ANK_REPEAT"/>
    <property type="match status" value="3"/>
</dbReference>
<dbReference type="InterPro" id="IPR002110">
    <property type="entry name" value="Ankyrin_rpt"/>
</dbReference>
<feature type="repeat" description="ANK" evidence="3">
    <location>
        <begin position="287"/>
        <end position="319"/>
    </location>
</feature>
<evidence type="ECO:0000256" key="1">
    <source>
        <dbReference type="ARBA" id="ARBA00022737"/>
    </source>
</evidence>
<gene>
    <name evidence="5" type="ORF">J3R75_002777</name>
</gene>
<feature type="repeat" description="ANK" evidence="3">
    <location>
        <begin position="122"/>
        <end position="154"/>
    </location>
</feature>
<proteinExistence type="predicted"/>
<keyword evidence="2 3" id="KW-0040">ANK repeat</keyword>
<feature type="repeat" description="ANK" evidence="3">
    <location>
        <begin position="25"/>
        <end position="57"/>
    </location>
</feature>
<accession>A0AAE3VHV0</accession>